<dbReference type="Pfam" id="PF12937">
    <property type="entry name" value="F-box-like"/>
    <property type="match status" value="1"/>
</dbReference>
<accession>A0A316YY27</accession>
<feature type="compositionally biased region" description="Polar residues" evidence="1">
    <location>
        <begin position="871"/>
        <end position="900"/>
    </location>
</feature>
<dbReference type="Gene3D" id="2.30.30.390">
    <property type="entry name" value="Hemimethylated DNA-binding domain"/>
    <property type="match status" value="1"/>
</dbReference>
<feature type="region of interest" description="Disordered" evidence="1">
    <location>
        <begin position="288"/>
        <end position="308"/>
    </location>
</feature>
<dbReference type="SUPFAM" id="SSF141255">
    <property type="entry name" value="YccV-like"/>
    <property type="match status" value="1"/>
</dbReference>
<gene>
    <name evidence="3" type="ORF">FA10DRAFT_277919</name>
</gene>
<dbReference type="PROSITE" id="PS50181">
    <property type="entry name" value="FBOX"/>
    <property type="match status" value="1"/>
</dbReference>
<dbReference type="SUPFAM" id="SSF81383">
    <property type="entry name" value="F-box domain"/>
    <property type="match status" value="1"/>
</dbReference>
<sequence length="989" mass="109420">MDAGADKGQPQGPSGSRLPLPEEVLEVIFSYLSPLELSALAKTSRALHRIASSSHLWESAYYAFWREGDEAREQERRTTVWRQRRRAEALRDLAIFSWNTRGRTRRARSSDGTLDGDEGKPEEQIGCGGSSGSRKAKQDESLAPFPRFLSSHPAQFDTEDFGQPPSFYNLFLERLAIDQEVLDVIEEQCKSESGWLKRAGELVNKHGNDAKDVLHALVSSQLRRFDSPFDEEEDDDQHNAPSFPRAFALRRPGIVRSRTHHLTIVHYARELLEHLQVREAMYGLSSIRPRDPDVHSGSPPKGSSLWTSLAPTSDDVSNAELEQALESKQFETACSWLSMFRGGEGQEIAEELDVLATSCALFLRQGNISLEKDPTVFTLAIQEFMERRGFKGAEQNDFYHLDNNFLHLCLDESGRKALPLTLTVIFCSLACRLGLRAMLANVPGRILAFVELPAGSEHRAAERFWVDIYGGGIILREDDIRRLLSRMHETPLDAAQLGLAASDAVTIALRAAKNILNSVQRMRTVPQILFAVEESNGGMTKDFNSGPQRRPAEDPSLNADQLFEKLAYAPNFVFSPRRTYLWRSSRTSPLGPKLCDPFWLDETEAITASGQGRHRSRLQGTDFDQTAAVHGAAHTLVRLGTVPDIRQGAAGPNWLASLAKVSFPLDVLVIEEELVGRRSSVVGSTPRPRGSGVTDLRSYSSQVNAAATEGSQSASSPLQPPSEHSYLFNDQDEEAREMLAHELRGICLACQGEISDRDRKRRNPSLEDLKGDDLDEARSTAAQGTQNLDHIYSVGTVFVHRTYGYRAVIKSWDTKCSASENWIEQMGVRDLPGGDKQPFYSSIVDDGSTRYVAHCNIVPAVSRPVHRGSQNDKGSGDSQTSVSIGDEGNGTSSPHLLQSLQDDEAEESPRMVPSTTKTSATATRESYVRREDVERLLKHRGIGVLFRCVNTSAFPGPGSQSGKGTRIRLVRNERGKAIFPDDGGDATPV</sequence>
<feature type="region of interest" description="Disordered" evidence="1">
    <location>
        <begin position="678"/>
        <end position="726"/>
    </location>
</feature>
<feature type="domain" description="F-box" evidence="2">
    <location>
        <begin position="14"/>
        <end position="60"/>
    </location>
</feature>
<keyword evidence="4" id="KW-1185">Reference proteome</keyword>
<dbReference type="InParanoid" id="A0A316YY27"/>
<dbReference type="PANTHER" id="PTHR31350">
    <property type="entry name" value="SI:DKEY-261L7.2"/>
    <property type="match status" value="1"/>
</dbReference>
<dbReference type="PANTHER" id="PTHR31350:SF27">
    <property type="entry name" value="HEMIMETHYLATED DNA-BINDING DOMAIN-CONTAINING PROTEIN"/>
    <property type="match status" value="1"/>
</dbReference>
<dbReference type="InterPro" id="IPR011722">
    <property type="entry name" value="Hemimethylated_DNA-bd_dom"/>
</dbReference>
<dbReference type="InterPro" id="IPR036623">
    <property type="entry name" value="Hemimethylated_DNA-bd_sf"/>
</dbReference>
<protein>
    <recommendedName>
        <fullName evidence="2">F-box domain-containing protein</fullName>
    </recommendedName>
</protein>
<dbReference type="CDD" id="cd09917">
    <property type="entry name" value="F-box_SF"/>
    <property type="match status" value="1"/>
</dbReference>
<dbReference type="OrthoDB" id="28868at2759"/>
<dbReference type="SMART" id="SM00256">
    <property type="entry name" value="FBOX"/>
    <property type="match status" value="1"/>
</dbReference>
<dbReference type="InterPro" id="IPR032698">
    <property type="entry name" value="SirB1_N"/>
</dbReference>
<dbReference type="NCBIfam" id="TIGR02097">
    <property type="entry name" value="yccV"/>
    <property type="match status" value="1"/>
</dbReference>
<dbReference type="Pfam" id="PF13369">
    <property type="entry name" value="Transglut_core2"/>
    <property type="match status" value="1"/>
</dbReference>
<dbReference type="GO" id="GO:0003677">
    <property type="term" value="F:DNA binding"/>
    <property type="evidence" value="ECO:0007669"/>
    <property type="project" value="InterPro"/>
</dbReference>
<organism evidence="3 4">
    <name type="scientific">Acaromyces ingoldii</name>
    <dbReference type="NCBI Taxonomy" id="215250"/>
    <lineage>
        <taxon>Eukaryota</taxon>
        <taxon>Fungi</taxon>
        <taxon>Dikarya</taxon>
        <taxon>Basidiomycota</taxon>
        <taxon>Ustilaginomycotina</taxon>
        <taxon>Exobasidiomycetes</taxon>
        <taxon>Exobasidiales</taxon>
        <taxon>Cryptobasidiaceae</taxon>
        <taxon>Acaromyces</taxon>
    </lineage>
</organism>
<dbReference type="Gene3D" id="1.20.1280.50">
    <property type="match status" value="1"/>
</dbReference>
<proteinExistence type="predicted"/>
<dbReference type="RefSeq" id="XP_025381555.1">
    <property type="nucleotide sequence ID" value="XM_025523418.1"/>
</dbReference>
<name>A0A316YY27_9BASI</name>
<evidence type="ECO:0000313" key="3">
    <source>
        <dbReference type="EMBL" id="PWN94357.1"/>
    </source>
</evidence>
<feature type="region of interest" description="Disordered" evidence="1">
    <location>
        <begin position="863"/>
        <end position="926"/>
    </location>
</feature>
<dbReference type="Proteomes" id="UP000245768">
    <property type="component" value="Unassembled WGS sequence"/>
</dbReference>
<dbReference type="InterPro" id="IPR001810">
    <property type="entry name" value="F-box_dom"/>
</dbReference>
<feature type="region of interest" description="Disordered" evidence="1">
    <location>
        <begin position="106"/>
        <end position="139"/>
    </location>
</feature>
<feature type="compositionally biased region" description="Polar residues" evidence="1">
    <location>
        <begin position="913"/>
        <end position="924"/>
    </location>
</feature>
<dbReference type="InterPro" id="IPR036047">
    <property type="entry name" value="F-box-like_dom_sf"/>
</dbReference>
<dbReference type="SMART" id="SM00992">
    <property type="entry name" value="YccV-like"/>
    <property type="match status" value="1"/>
</dbReference>
<dbReference type="AlphaFoldDB" id="A0A316YY27"/>
<dbReference type="Pfam" id="PF08755">
    <property type="entry name" value="YccV-like"/>
    <property type="match status" value="1"/>
</dbReference>
<evidence type="ECO:0000259" key="2">
    <source>
        <dbReference type="PROSITE" id="PS50181"/>
    </source>
</evidence>
<dbReference type="EMBL" id="KZ819634">
    <property type="protein sequence ID" value="PWN94357.1"/>
    <property type="molecule type" value="Genomic_DNA"/>
</dbReference>
<dbReference type="STRING" id="215250.A0A316YY27"/>
<evidence type="ECO:0000313" key="4">
    <source>
        <dbReference type="Proteomes" id="UP000245768"/>
    </source>
</evidence>
<evidence type="ECO:0000256" key="1">
    <source>
        <dbReference type="SAM" id="MobiDB-lite"/>
    </source>
</evidence>
<dbReference type="GeneID" id="37045334"/>
<reference evidence="3 4" key="1">
    <citation type="journal article" date="2018" name="Mol. Biol. Evol.">
        <title>Broad Genomic Sampling Reveals a Smut Pathogenic Ancestry of the Fungal Clade Ustilaginomycotina.</title>
        <authorList>
            <person name="Kijpornyongpan T."/>
            <person name="Mondo S.J."/>
            <person name="Barry K."/>
            <person name="Sandor L."/>
            <person name="Lee J."/>
            <person name="Lipzen A."/>
            <person name="Pangilinan J."/>
            <person name="LaButti K."/>
            <person name="Hainaut M."/>
            <person name="Henrissat B."/>
            <person name="Grigoriev I.V."/>
            <person name="Spatafora J.W."/>
            <person name="Aime M.C."/>
        </authorList>
    </citation>
    <scope>NUCLEOTIDE SEQUENCE [LARGE SCALE GENOMIC DNA]</scope>
    <source>
        <strain evidence="3 4">MCA 4198</strain>
    </source>
</reference>